<name>A0A399ELC8_9DEIN</name>
<dbReference type="AlphaFoldDB" id="A0A399ELC8"/>
<dbReference type="EMBL" id="QWLA01000060">
    <property type="protein sequence ID" value="RIH84273.1"/>
    <property type="molecule type" value="Genomic_DNA"/>
</dbReference>
<accession>A0A399ELC8</accession>
<evidence type="ECO:0008006" key="3">
    <source>
        <dbReference type="Google" id="ProtNLM"/>
    </source>
</evidence>
<dbReference type="RefSeq" id="WP_245969927.1">
    <property type="nucleotide sequence ID" value="NZ_QWLA01000060.1"/>
</dbReference>
<protein>
    <recommendedName>
        <fullName evidence="3">Peptidase propeptide and YPEB domain protein</fullName>
    </recommendedName>
</protein>
<gene>
    <name evidence="1" type="ORF">Mrose_02704</name>
</gene>
<sequence>MRWGWFLFLGMLLQVGLSARLELPQAVRLAQTYLGQPLEPYKVELKRKGPVWVWELRLGEWEVWVDAQSGQVAHLRPKKAPPHTRHPHLPFTQAWQSAERVLGSVEKLELKPYQRLALWEAKGPRGKIYILPDGRTSERRP</sequence>
<dbReference type="Proteomes" id="UP000265341">
    <property type="component" value="Unassembled WGS sequence"/>
</dbReference>
<organism evidence="1 2">
    <name type="scientific">Calidithermus roseus</name>
    <dbReference type="NCBI Taxonomy" id="1644118"/>
    <lineage>
        <taxon>Bacteria</taxon>
        <taxon>Thermotogati</taxon>
        <taxon>Deinococcota</taxon>
        <taxon>Deinococci</taxon>
        <taxon>Thermales</taxon>
        <taxon>Thermaceae</taxon>
        <taxon>Calidithermus</taxon>
    </lineage>
</organism>
<evidence type="ECO:0000313" key="1">
    <source>
        <dbReference type="EMBL" id="RIH84273.1"/>
    </source>
</evidence>
<comment type="caution">
    <text evidence="1">The sequence shown here is derived from an EMBL/GenBank/DDBJ whole genome shotgun (WGS) entry which is preliminary data.</text>
</comment>
<proteinExistence type="predicted"/>
<evidence type="ECO:0000313" key="2">
    <source>
        <dbReference type="Proteomes" id="UP000265341"/>
    </source>
</evidence>
<reference evidence="1 2" key="1">
    <citation type="submission" date="2018-08" db="EMBL/GenBank/DDBJ databases">
        <title>Meiothermus roseus NBRC 110900 genome sequencing project.</title>
        <authorList>
            <person name="Da Costa M.S."/>
            <person name="Albuquerque L."/>
            <person name="Raposo P."/>
            <person name="Froufe H.J.C."/>
            <person name="Barroso C.S."/>
            <person name="Egas C."/>
        </authorList>
    </citation>
    <scope>NUCLEOTIDE SEQUENCE [LARGE SCALE GENOMIC DNA]</scope>
    <source>
        <strain evidence="1 2">NBRC 110900</strain>
    </source>
</reference>
<keyword evidence="2" id="KW-1185">Reference proteome</keyword>